<comment type="similarity">
    <text evidence="3">Belongs to the methylenetetrahydrofolate reductase family.</text>
</comment>
<dbReference type="EMBL" id="NHZQ01000447">
    <property type="protein sequence ID" value="PSK34069.1"/>
    <property type="molecule type" value="Genomic_DNA"/>
</dbReference>
<sequence length="659" mass="74822">MHISPKLRQSAEERRPTFSFEFFPPKTAQGVQNLYDRMDRMHDFGPTFIDVTWGAGGNLSHLTTEMVKVAQSVYGLETCMHLTCTDMPRSKIDDALRDAYNAGCTNILALRGDPPREKEKWEATSGGFRYAKDLVKYIKETYGDHFDIGVAGYPEGCDDHRDQELLIKHLKEKVDLGGTFVVTQMFYDADIFVDWVKKCRAAGINVPIIPGIMPISTHAAFLRRANWTKCHVPEHWTKALEPVKNDDAAVREVGKGLIAEMCRKLLDNGIYHLHFYTMNLAQSSRMVLEELNILPCAESPVEKPLPWRQSLGLKRREENVRPIFWRNRNRSYIARTQEWDEFPNGRWGDSRSPAYGELDAYGIGLKGTNEQNRKIWGSPKKLRDIADLFARYIEGKVESLPWSESPITGEADVLRADLANLNRRGILTINSQPPVDGAKSSHPVYGWGPRNGYVYQKAYLEVLVSPELISELLTRIERDDDVTYFAVNQDGELKTNSPSDAGPNALTWGVFPGKEIVQPTIVETVSFMAWKDEFYKLGRDWSRCYDNDDPARYLVDGMMKEWYLVNIVHNDFRRERTIFPFFDGLEVPNLDEPAAIDDGYLNGEKQHERSDSARINSHSTPNGDKTSESATIGEKTKEKASEPAPSSESWVGLGINPKN</sequence>
<name>A0A2P7YDM1_9PEZI</name>
<evidence type="ECO:0000256" key="4">
    <source>
        <dbReference type="ARBA" id="ARBA00022630"/>
    </source>
</evidence>
<organism evidence="11 12">
    <name type="scientific">Elsinoe australis</name>
    <dbReference type="NCBI Taxonomy" id="40998"/>
    <lineage>
        <taxon>Eukaryota</taxon>
        <taxon>Fungi</taxon>
        <taxon>Dikarya</taxon>
        <taxon>Ascomycota</taxon>
        <taxon>Pezizomycotina</taxon>
        <taxon>Dothideomycetes</taxon>
        <taxon>Dothideomycetidae</taxon>
        <taxon>Myriangiales</taxon>
        <taxon>Elsinoaceae</taxon>
        <taxon>Elsinoe</taxon>
    </lineage>
</organism>
<accession>A0A2P7YDM1</accession>
<feature type="domain" description="MTHFR SAM-binding regulatory" evidence="10">
    <location>
        <begin position="303"/>
        <end position="579"/>
    </location>
</feature>
<comment type="cofactor">
    <cofactor evidence="1">
        <name>FAD</name>
        <dbReference type="ChEBI" id="CHEBI:57692"/>
    </cofactor>
</comment>
<dbReference type="Gene3D" id="3.20.20.220">
    <property type="match status" value="1"/>
</dbReference>
<dbReference type="InterPro" id="IPR029041">
    <property type="entry name" value="FAD-linked_oxidoreductase-like"/>
</dbReference>
<evidence type="ECO:0000313" key="12">
    <source>
        <dbReference type="Proteomes" id="UP000243723"/>
    </source>
</evidence>
<dbReference type="STRING" id="40998.A0A2P7YDM1"/>
<dbReference type="GO" id="GO:0009086">
    <property type="term" value="P:methionine biosynthetic process"/>
    <property type="evidence" value="ECO:0007669"/>
    <property type="project" value="TreeGrafter"/>
</dbReference>
<dbReference type="Proteomes" id="UP000243723">
    <property type="component" value="Unassembled WGS sequence"/>
</dbReference>
<dbReference type="OrthoDB" id="16284at2759"/>
<dbReference type="InterPro" id="IPR004621">
    <property type="entry name" value="Fadh2_euk"/>
</dbReference>
<evidence type="ECO:0000256" key="2">
    <source>
        <dbReference type="ARBA" id="ARBA00004777"/>
    </source>
</evidence>
<dbReference type="PANTHER" id="PTHR45754">
    <property type="entry name" value="METHYLENETETRAHYDROFOLATE REDUCTASE"/>
    <property type="match status" value="1"/>
</dbReference>
<dbReference type="PANTHER" id="PTHR45754:SF3">
    <property type="entry name" value="METHYLENETETRAHYDROFOLATE REDUCTASE (NADPH)"/>
    <property type="match status" value="1"/>
</dbReference>
<evidence type="ECO:0000256" key="1">
    <source>
        <dbReference type="ARBA" id="ARBA00001974"/>
    </source>
</evidence>
<keyword evidence="7" id="KW-0560">Oxidoreductase</keyword>
<dbReference type="FunFam" id="3.20.20.220:FF:000002">
    <property type="entry name" value="Methylenetetrahydrofolate reductase"/>
    <property type="match status" value="1"/>
</dbReference>
<dbReference type="Pfam" id="PF02219">
    <property type="entry name" value="MTHFR"/>
    <property type="match status" value="1"/>
</dbReference>
<dbReference type="CDD" id="cd00537">
    <property type="entry name" value="MTHFR"/>
    <property type="match status" value="1"/>
</dbReference>
<dbReference type="InterPro" id="IPR003171">
    <property type="entry name" value="Mehydrof_redctse-like"/>
</dbReference>
<reference evidence="11 12" key="1">
    <citation type="submission" date="2017-05" db="EMBL/GenBank/DDBJ databases">
        <title>Draft genome sequence of Elsinoe australis.</title>
        <authorList>
            <person name="Cheng Q."/>
        </authorList>
    </citation>
    <scope>NUCLEOTIDE SEQUENCE [LARGE SCALE GENOMIC DNA]</scope>
    <source>
        <strain evidence="11 12">NL1</strain>
    </source>
</reference>
<dbReference type="AlphaFoldDB" id="A0A2P7YDM1"/>
<evidence type="ECO:0000259" key="10">
    <source>
        <dbReference type="Pfam" id="PF21895"/>
    </source>
</evidence>
<dbReference type="GO" id="GO:0035999">
    <property type="term" value="P:tetrahydrofolate interconversion"/>
    <property type="evidence" value="ECO:0007669"/>
    <property type="project" value="UniProtKB-UniPathway"/>
</dbReference>
<dbReference type="UniPathway" id="UPA00193"/>
<evidence type="ECO:0000256" key="9">
    <source>
        <dbReference type="SAM" id="MobiDB-lite"/>
    </source>
</evidence>
<keyword evidence="6" id="KW-0521">NADP</keyword>
<comment type="caution">
    <text evidence="11">The sequence shown here is derived from an EMBL/GenBank/DDBJ whole genome shotgun (WGS) entry which is preliminary data.</text>
</comment>
<gene>
    <name evidence="11" type="ORF">B9Z65_8395</name>
</gene>
<evidence type="ECO:0000256" key="6">
    <source>
        <dbReference type="ARBA" id="ARBA00022857"/>
    </source>
</evidence>
<feature type="compositionally biased region" description="Polar residues" evidence="9">
    <location>
        <begin position="613"/>
        <end position="630"/>
    </location>
</feature>
<feature type="region of interest" description="Disordered" evidence="9">
    <location>
        <begin position="605"/>
        <end position="659"/>
    </location>
</feature>
<keyword evidence="12" id="KW-1185">Reference proteome</keyword>
<comment type="pathway">
    <text evidence="2 8">One-carbon metabolism; tetrahydrofolate interconversion.</text>
</comment>
<dbReference type="InterPro" id="IPR053806">
    <property type="entry name" value="MTHFR_C"/>
</dbReference>
<dbReference type="NCBIfam" id="TIGR00677">
    <property type="entry name" value="fadh2_euk"/>
    <property type="match status" value="1"/>
</dbReference>
<evidence type="ECO:0000313" key="11">
    <source>
        <dbReference type="EMBL" id="PSK34069.1"/>
    </source>
</evidence>
<keyword evidence="4" id="KW-0285">Flavoprotein</keyword>
<protein>
    <submittedName>
        <fullName evidence="11">Methylenetetrahydrofolate reductase 1</fullName>
    </submittedName>
</protein>
<keyword evidence="5" id="KW-0274">FAD</keyword>
<evidence type="ECO:0000256" key="5">
    <source>
        <dbReference type="ARBA" id="ARBA00022827"/>
    </source>
</evidence>
<dbReference type="SUPFAM" id="SSF51730">
    <property type="entry name" value="FAD-linked oxidoreductase"/>
    <property type="match status" value="1"/>
</dbReference>
<evidence type="ECO:0000256" key="8">
    <source>
        <dbReference type="RuleBase" id="RU004254"/>
    </source>
</evidence>
<dbReference type="Pfam" id="PF21895">
    <property type="entry name" value="MTHFR_C"/>
    <property type="match status" value="1"/>
</dbReference>
<evidence type="ECO:0000256" key="7">
    <source>
        <dbReference type="ARBA" id="ARBA00023002"/>
    </source>
</evidence>
<proteinExistence type="inferred from homology"/>
<dbReference type="GO" id="GO:0005829">
    <property type="term" value="C:cytosol"/>
    <property type="evidence" value="ECO:0007669"/>
    <property type="project" value="TreeGrafter"/>
</dbReference>
<dbReference type="GO" id="GO:0004489">
    <property type="term" value="F:methylenetetrahydrofolate reductase [NAD(P)H] activity"/>
    <property type="evidence" value="ECO:0007669"/>
    <property type="project" value="InterPro"/>
</dbReference>
<dbReference type="GO" id="GO:0071949">
    <property type="term" value="F:FAD binding"/>
    <property type="evidence" value="ECO:0007669"/>
    <property type="project" value="TreeGrafter"/>
</dbReference>
<evidence type="ECO:0000256" key="3">
    <source>
        <dbReference type="ARBA" id="ARBA00006743"/>
    </source>
</evidence>